<sequence>MQLAHQYQHQTHTAPVTLPRLSPFQAAIRAHRIAAARVDDAYARRDAEGPRFAALDEAEGRAWRTIMATPCTSSADAAALLTHTLPAVHAELRPNLVGKLAEALQVVLEEHAAPPGDGGPTSPISLAIRAHQLAYEARQAASVYLDATGQQARKSLSWAAEEAENDAVSALLETPCSDLRGAGALVAHIEWYLSAAERPSLMAALKARAADIRLFLVVGLSGADREIDALNLDKALEACREAWGRLQATTAETGDVRWDAEGEAREAAYAVQEAPCGSRADAEALRAHLRWFVPELERADLDGAEGFLEGLRGL</sequence>
<organism evidence="1 2">
    <name type="scientific">Methylobacterium variabile</name>
    <dbReference type="NCBI Taxonomy" id="298794"/>
    <lineage>
        <taxon>Bacteria</taxon>
        <taxon>Pseudomonadati</taxon>
        <taxon>Pseudomonadota</taxon>
        <taxon>Alphaproteobacteria</taxon>
        <taxon>Hyphomicrobiales</taxon>
        <taxon>Methylobacteriaceae</taxon>
        <taxon>Methylobacterium</taxon>
    </lineage>
</organism>
<reference evidence="1 2" key="1">
    <citation type="submission" date="2015-03" db="EMBL/GenBank/DDBJ databases">
        <title>Genome sequencing of Methylobacterium variabile DSM 16961.</title>
        <authorList>
            <person name="Chaudhry V."/>
            <person name="Patil P.B."/>
        </authorList>
    </citation>
    <scope>NUCLEOTIDE SEQUENCE [LARGE SCALE GENOMIC DNA]</scope>
    <source>
        <strain evidence="1 2">DSM 16961</strain>
    </source>
</reference>
<dbReference type="Proteomes" id="UP000035955">
    <property type="component" value="Unassembled WGS sequence"/>
</dbReference>
<keyword evidence="2" id="KW-1185">Reference proteome</keyword>
<comment type="caution">
    <text evidence="1">The sequence shown here is derived from an EMBL/GenBank/DDBJ whole genome shotgun (WGS) entry which is preliminary data.</text>
</comment>
<proteinExistence type="predicted"/>
<dbReference type="EMBL" id="LABY01000385">
    <property type="protein sequence ID" value="KMO27374.1"/>
    <property type="molecule type" value="Genomic_DNA"/>
</dbReference>
<protein>
    <submittedName>
        <fullName evidence="1">Uncharacterized protein</fullName>
    </submittedName>
</protein>
<dbReference type="OrthoDB" id="7993967at2"/>
<evidence type="ECO:0000313" key="2">
    <source>
        <dbReference type="Proteomes" id="UP000035955"/>
    </source>
</evidence>
<dbReference type="RefSeq" id="WP_048448549.1">
    <property type="nucleotide sequence ID" value="NZ_LABY01000385.1"/>
</dbReference>
<accession>A0A0J6S160</accession>
<dbReference type="PATRIC" id="fig|298794.3.peg.5423"/>
<dbReference type="AlphaFoldDB" id="A0A0J6S160"/>
<name>A0A0J6S160_9HYPH</name>
<gene>
    <name evidence="1" type="ORF">VQ02_33295</name>
</gene>
<evidence type="ECO:0000313" key="1">
    <source>
        <dbReference type="EMBL" id="KMO27374.1"/>
    </source>
</evidence>